<evidence type="ECO:0000313" key="2">
    <source>
        <dbReference type="Proteomes" id="UP001060085"/>
    </source>
</evidence>
<proteinExistence type="predicted"/>
<accession>A0ACC0A470</accession>
<evidence type="ECO:0000313" key="1">
    <source>
        <dbReference type="EMBL" id="KAI5655705.1"/>
    </source>
</evidence>
<protein>
    <submittedName>
        <fullName evidence="1">Uncharacterized protein</fullName>
    </submittedName>
</protein>
<reference evidence="2" key="1">
    <citation type="journal article" date="2023" name="Nat. Plants">
        <title>Single-cell RNA sequencing provides a high-resolution roadmap for understanding the multicellular compartmentation of specialized metabolism.</title>
        <authorList>
            <person name="Sun S."/>
            <person name="Shen X."/>
            <person name="Li Y."/>
            <person name="Li Y."/>
            <person name="Wang S."/>
            <person name="Li R."/>
            <person name="Zhang H."/>
            <person name="Shen G."/>
            <person name="Guo B."/>
            <person name="Wei J."/>
            <person name="Xu J."/>
            <person name="St-Pierre B."/>
            <person name="Chen S."/>
            <person name="Sun C."/>
        </authorList>
    </citation>
    <scope>NUCLEOTIDE SEQUENCE [LARGE SCALE GENOMIC DNA]</scope>
</reference>
<organism evidence="1 2">
    <name type="scientific">Catharanthus roseus</name>
    <name type="common">Madagascar periwinkle</name>
    <name type="synonym">Vinca rosea</name>
    <dbReference type="NCBI Taxonomy" id="4058"/>
    <lineage>
        <taxon>Eukaryota</taxon>
        <taxon>Viridiplantae</taxon>
        <taxon>Streptophyta</taxon>
        <taxon>Embryophyta</taxon>
        <taxon>Tracheophyta</taxon>
        <taxon>Spermatophyta</taxon>
        <taxon>Magnoliopsida</taxon>
        <taxon>eudicotyledons</taxon>
        <taxon>Gunneridae</taxon>
        <taxon>Pentapetalae</taxon>
        <taxon>asterids</taxon>
        <taxon>lamiids</taxon>
        <taxon>Gentianales</taxon>
        <taxon>Apocynaceae</taxon>
        <taxon>Rauvolfioideae</taxon>
        <taxon>Vinceae</taxon>
        <taxon>Catharanthinae</taxon>
        <taxon>Catharanthus</taxon>
    </lineage>
</organism>
<name>A0ACC0A470_CATRO</name>
<comment type="caution">
    <text evidence="1">The sequence shown here is derived from an EMBL/GenBank/DDBJ whole genome shotgun (WGS) entry which is preliminary data.</text>
</comment>
<keyword evidence="2" id="KW-1185">Reference proteome</keyword>
<dbReference type="Proteomes" id="UP001060085">
    <property type="component" value="Linkage Group LG07"/>
</dbReference>
<gene>
    <name evidence="1" type="ORF">M9H77_32892</name>
</gene>
<dbReference type="EMBL" id="CM044707">
    <property type="protein sequence ID" value="KAI5655705.1"/>
    <property type="molecule type" value="Genomic_DNA"/>
</dbReference>
<sequence length="174" mass="19255">MALCEGLNISCIYKLVKDLWRSRRCLKDIEGFDHSVVNSTLGACGDLPADQEGPCLAYSIWQCGQNKKLSNVVSVMEFNFLKTMSPCFGTAQVEFNKSGICHAFVLWIDWTMDTDGTIELSTGPDQRYWKQAVKLLKKPVAVENGGSTSDARRSAEVKASFDPSSGDLDINYVI</sequence>